<proteinExistence type="predicted"/>
<protein>
    <submittedName>
        <fullName evidence="1">Uncharacterized protein</fullName>
    </submittedName>
</protein>
<keyword evidence="2" id="KW-1185">Reference proteome</keyword>
<name>A0A4U6UAU3_SETVI</name>
<dbReference type="Gramene" id="TKW07407">
    <property type="protein sequence ID" value="TKW07407"/>
    <property type="gene ID" value="SEVIR_7G304332v2"/>
</dbReference>
<accession>A0A4U6UAU3</accession>
<evidence type="ECO:0000313" key="2">
    <source>
        <dbReference type="Proteomes" id="UP000298652"/>
    </source>
</evidence>
<dbReference type="Proteomes" id="UP000298652">
    <property type="component" value="Chromosome 7"/>
</dbReference>
<evidence type="ECO:0000313" key="1">
    <source>
        <dbReference type="EMBL" id="TKW07407.1"/>
    </source>
</evidence>
<gene>
    <name evidence="1" type="ORF">SEVIR_7G304332v2</name>
</gene>
<sequence length="82" mass="8459">MVSTDHRSTTIAAVASLATAVGSETKTNTRSATAHASAWLRCTLVGDAGDCTPNARRVGCKGGFLVQRKKVVSSQGHAFALV</sequence>
<dbReference type="AlphaFoldDB" id="A0A4U6UAU3"/>
<reference evidence="1" key="1">
    <citation type="submission" date="2019-03" db="EMBL/GenBank/DDBJ databases">
        <title>WGS assembly of Setaria viridis.</title>
        <authorList>
            <person name="Huang P."/>
            <person name="Jenkins J."/>
            <person name="Grimwood J."/>
            <person name="Barry K."/>
            <person name="Healey A."/>
            <person name="Mamidi S."/>
            <person name="Sreedasyam A."/>
            <person name="Shu S."/>
            <person name="Feldman M."/>
            <person name="Wu J."/>
            <person name="Yu Y."/>
            <person name="Chen C."/>
            <person name="Johnson J."/>
            <person name="Rokhsar D."/>
            <person name="Baxter I."/>
            <person name="Schmutz J."/>
            <person name="Brutnell T."/>
            <person name="Kellogg E."/>
        </authorList>
    </citation>
    <scope>NUCLEOTIDE SEQUENCE [LARGE SCALE GENOMIC DNA]</scope>
</reference>
<dbReference type="EMBL" id="CM016558">
    <property type="protein sequence ID" value="TKW07407.1"/>
    <property type="molecule type" value="Genomic_DNA"/>
</dbReference>
<organism evidence="1 2">
    <name type="scientific">Setaria viridis</name>
    <name type="common">Green bristlegrass</name>
    <name type="synonym">Setaria italica subsp. viridis</name>
    <dbReference type="NCBI Taxonomy" id="4556"/>
    <lineage>
        <taxon>Eukaryota</taxon>
        <taxon>Viridiplantae</taxon>
        <taxon>Streptophyta</taxon>
        <taxon>Embryophyta</taxon>
        <taxon>Tracheophyta</taxon>
        <taxon>Spermatophyta</taxon>
        <taxon>Magnoliopsida</taxon>
        <taxon>Liliopsida</taxon>
        <taxon>Poales</taxon>
        <taxon>Poaceae</taxon>
        <taxon>PACMAD clade</taxon>
        <taxon>Panicoideae</taxon>
        <taxon>Panicodae</taxon>
        <taxon>Paniceae</taxon>
        <taxon>Cenchrinae</taxon>
        <taxon>Setaria</taxon>
    </lineage>
</organism>